<evidence type="ECO:0000313" key="1">
    <source>
        <dbReference type="EMBL" id="KAL0925538.1"/>
    </source>
</evidence>
<name>A0ABD0VLQ6_DENTH</name>
<dbReference type="EMBL" id="JANQDX010000004">
    <property type="protein sequence ID" value="KAL0925538.1"/>
    <property type="molecule type" value="Genomic_DNA"/>
</dbReference>
<reference evidence="1 2" key="1">
    <citation type="journal article" date="2024" name="Plant Biotechnol. J.">
        <title>Dendrobium thyrsiflorum genome and its molecular insights into genes involved in important horticultural traits.</title>
        <authorList>
            <person name="Chen B."/>
            <person name="Wang J.Y."/>
            <person name="Zheng P.J."/>
            <person name="Li K.L."/>
            <person name="Liang Y.M."/>
            <person name="Chen X.F."/>
            <person name="Zhang C."/>
            <person name="Zhao X."/>
            <person name="He X."/>
            <person name="Zhang G.Q."/>
            <person name="Liu Z.J."/>
            <person name="Xu Q."/>
        </authorList>
    </citation>
    <scope>NUCLEOTIDE SEQUENCE [LARGE SCALE GENOMIC DNA]</scope>
    <source>
        <strain evidence="1">GZMU011</strain>
    </source>
</reference>
<dbReference type="Proteomes" id="UP001552299">
    <property type="component" value="Unassembled WGS sequence"/>
</dbReference>
<comment type="caution">
    <text evidence="1">The sequence shown here is derived from an EMBL/GenBank/DDBJ whole genome shotgun (WGS) entry which is preliminary data.</text>
</comment>
<keyword evidence="2" id="KW-1185">Reference proteome</keyword>
<evidence type="ECO:0000313" key="2">
    <source>
        <dbReference type="Proteomes" id="UP001552299"/>
    </source>
</evidence>
<accession>A0ABD0VLQ6</accession>
<gene>
    <name evidence="1" type="ORF">M5K25_003883</name>
</gene>
<dbReference type="AlphaFoldDB" id="A0ABD0VLQ6"/>
<proteinExistence type="predicted"/>
<protein>
    <submittedName>
        <fullName evidence="1">Uncharacterized protein</fullName>
    </submittedName>
</protein>
<sequence length="181" mass="20063">MHDLLSDIIRRSIRSALDSPLTISLTIEALATIFPPHVLLRLLCGWSNSLRLRHSLSCSHPSSIHVLLRLLRGWSTLSPSYRIRSYDILIGSNNGSSLATKVAFPLSKASLASSLLFDLAPMRAFPSCRIGSYNILIGSKHRSSFTVKVTFSLTSATSTKSHKFATKRGKQRIYFTVRFTG</sequence>
<organism evidence="1 2">
    <name type="scientific">Dendrobium thyrsiflorum</name>
    <name type="common">Pinecone-like raceme dendrobium</name>
    <name type="synonym">Orchid</name>
    <dbReference type="NCBI Taxonomy" id="117978"/>
    <lineage>
        <taxon>Eukaryota</taxon>
        <taxon>Viridiplantae</taxon>
        <taxon>Streptophyta</taxon>
        <taxon>Embryophyta</taxon>
        <taxon>Tracheophyta</taxon>
        <taxon>Spermatophyta</taxon>
        <taxon>Magnoliopsida</taxon>
        <taxon>Liliopsida</taxon>
        <taxon>Asparagales</taxon>
        <taxon>Orchidaceae</taxon>
        <taxon>Epidendroideae</taxon>
        <taxon>Malaxideae</taxon>
        <taxon>Dendrobiinae</taxon>
        <taxon>Dendrobium</taxon>
    </lineage>
</organism>